<evidence type="ECO:0000313" key="6">
    <source>
        <dbReference type="Proteomes" id="UP001303373"/>
    </source>
</evidence>
<proteinExistence type="inferred from homology"/>
<keyword evidence="3" id="KW-0560">Oxidoreductase</keyword>
<accession>A0AAQ3M9C4</accession>
<feature type="domain" description="NAD(P)-binding" evidence="4">
    <location>
        <begin position="35"/>
        <end position="120"/>
    </location>
</feature>
<keyword evidence="2" id="KW-0521">NADP</keyword>
<evidence type="ECO:0000256" key="2">
    <source>
        <dbReference type="ARBA" id="ARBA00022857"/>
    </source>
</evidence>
<evidence type="ECO:0000313" key="5">
    <source>
        <dbReference type="EMBL" id="WPH02588.1"/>
    </source>
</evidence>
<dbReference type="Pfam" id="PF13460">
    <property type="entry name" value="NAD_binding_10"/>
    <property type="match status" value="1"/>
</dbReference>
<dbReference type="InterPro" id="IPR016040">
    <property type="entry name" value="NAD(P)-bd_dom"/>
</dbReference>
<dbReference type="EMBL" id="CP138587">
    <property type="protein sequence ID" value="WPH02588.1"/>
    <property type="molecule type" value="Genomic_DNA"/>
</dbReference>
<evidence type="ECO:0000259" key="4">
    <source>
        <dbReference type="Pfam" id="PF13460"/>
    </source>
</evidence>
<reference evidence="5 6" key="1">
    <citation type="submission" date="2023-11" db="EMBL/GenBank/DDBJ databases">
        <title>An acidophilic fungus is an integral part of prey digestion in a carnivorous sundew plant.</title>
        <authorList>
            <person name="Tsai I.J."/>
        </authorList>
    </citation>
    <scope>NUCLEOTIDE SEQUENCE [LARGE SCALE GENOMIC DNA]</scope>
    <source>
        <strain evidence="5">169a</strain>
    </source>
</reference>
<keyword evidence="6" id="KW-1185">Reference proteome</keyword>
<dbReference type="Gene3D" id="3.40.50.720">
    <property type="entry name" value="NAD(P)-binding Rossmann-like Domain"/>
    <property type="match status" value="1"/>
</dbReference>
<dbReference type="PANTHER" id="PTHR47706">
    <property type="entry name" value="NMRA-LIKE FAMILY PROTEIN"/>
    <property type="match status" value="1"/>
</dbReference>
<organism evidence="5 6">
    <name type="scientific">Acrodontium crateriforme</name>
    <dbReference type="NCBI Taxonomy" id="150365"/>
    <lineage>
        <taxon>Eukaryota</taxon>
        <taxon>Fungi</taxon>
        <taxon>Dikarya</taxon>
        <taxon>Ascomycota</taxon>
        <taxon>Pezizomycotina</taxon>
        <taxon>Dothideomycetes</taxon>
        <taxon>Dothideomycetidae</taxon>
        <taxon>Mycosphaerellales</taxon>
        <taxon>Teratosphaeriaceae</taxon>
        <taxon>Acrodontium</taxon>
    </lineage>
</organism>
<comment type="similarity">
    <text evidence="1">Belongs to the NmrA-type oxidoreductase family. Isoflavone reductase subfamily.</text>
</comment>
<dbReference type="GO" id="GO:0016491">
    <property type="term" value="F:oxidoreductase activity"/>
    <property type="evidence" value="ECO:0007669"/>
    <property type="project" value="UniProtKB-KW"/>
</dbReference>
<dbReference type="InterPro" id="IPR051609">
    <property type="entry name" value="NmrA/Isoflavone_reductase-like"/>
</dbReference>
<name>A0AAQ3M9C4_9PEZI</name>
<dbReference type="Proteomes" id="UP001303373">
    <property type="component" value="Chromosome 8"/>
</dbReference>
<dbReference type="InterPro" id="IPR036291">
    <property type="entry name" value="NAD(P)-bd_dom_sf"/>
</dbReference>
<dbReference type="AlphaFoldDB" id="A0AAQ3M9C4"/>
<protein>
    <recommendedName>
        <fullName evidence="4">NAD(P)-binding domain-containing protein</fullName>
    </recommendedName>
</protein>
<dbReference type="PANTHER" id="PTHR47706:SF5">
    <property type="entry name" value="ISOFLAVONE REDUCTASE"/>
    <property type="match status" value="1"/>
</dbReference>
<gene>
    <name evidence="5" type="ORF">R9X50_00545300</name>
</gene>
<sequence length="335" mass="37778">MAIDYSHASDSDSCEQLSGPTKQDMAMMRIAIAGTSGLARLIAHYINQQTSHHVVFLSRRPQPELKQRFQVAVVDYNDMETLQYALRGIDTVISTVTGTNQIELIKAAVSARVRRFAPAEFEGLPQLRASDDPLDRHRTSALQWLAYYAQNIQSTVFICGILYERFQPGGLAALRIGRGSGIDREGDYIMNCRTMTATVPCYDENLNPTATVCMTAAQDVARFVTKAIDMPQWPPEMRMCGHRIGVKDLVILAQRLRGVMFNPITWHNSESLRTELQLAITQQDDEQQTRLSALISTAEGHYDYQHADLNQRFPDLRPIPFPDWFVAKWRSTPGS</sequence>
<evidence type="ECO:0000256" key="1">
    <source>
        <dbReference type="ARBA" id="ARBA00005725"/>
    </source>
</evidence>
<dbReference type="SUPFAM" id="SSF51735">
    <property type="entry name" value="NAD(P)-binding Rossmann-fold domains"/>
    <property type="match status" value="1"/>
</dbReference>
<evidence type="ECO:0000256" key="3">
    <source>
        <dbReference type="ARBA" id="ARBA00023002"/>
    </source>
</evidence>